<dbReference type="Pfam" id="PF01590">
    <property type="entry name" value="GAF"/>
    <property type="match status" value="1"/>
</dbReference>
<proteinExistence type="predicted"/>
<sequence>MCFQPAPIPTNDAERLAALRRTGLLDTPPAQAFDRITASVAEQLRVPMAAVSLVDQDRQWFLSRVGLQPRQTPREVAFCAHAVAERRMLHVPDTRQDPRFATNPLVTGTPYIRSYVSAPLIDAAGHVLGTLCALDRQPRRFSTQEQHLLQRYAKALQQLIAA</sequence>
<accession>A0ABU5IPZ5</accession>
<dbReference type="SUPFAM" id="SSF55781">
    <property type="entry name" value="GAF domain-like"/>
    <property type="match status" value="1"/>
</dbReference>
<dbReference type="SMART" id="SM00065">
    <property type="entry name" value="GAF"/>
    <property type="match status" value="1"/>
</dbReference>
<dbReference type="PANTHER" id="PTHR43102">
    <property type="entry name" value="SLR1143 PROTEIN"/>
    <property type="match status" value="1"/>
</dbReference>
<dbReference type="InterPro" id="IPR003018">
    <property type="entry name" value="GAF"/>
</dbReference>
<protein>
    <submittedName>
        <fullName evidence="2">GAF domain-containing protein</fullName>
    </submittedName>
</protein>
<keyword evidence="3" id="KW-1185">Reference proteome</keyword>
<dbReference type="InterPro" id="IPR029016">
    <property type="entry name" value="GAF-like_dom_sf"/>
</dbReference>
<dbReference type="Proteomes" id="UP001293718">
    <property type="component" value="Unassembled WGS sequence"/>
</dbReference>
<reference evidence="2 3" key="1">
    <citation type="submission" date="2023-11" db="EMBL/GenBank/DDBJ databases">
        <title>Draft genome of Azohydromonas lata strain H1 (DSM1123), a polyhydroxyalkanoate producer.</title>
        <authorList>
            <person name="Traversa D."/>
            <person name="D'Addabbo P."/>
            <person name="Pazzani C."/>
            <person name="Manzari C."/>
            <person name="Chiara M."/>
            <person name="Scrascia M."/>
        </authorList>
    </citation>
    <scope>NUCLEOTIDE SEQUENCE [LARGE SCALE GENOMIC DNA]</scope>
    <source>
        <strain evidence="2 3">H1</strain>
    </source>
</reference>
<dbReference type="EMBL" id="JAXOJX010000091">
    <property type="protein sequence ID" value="MDZ5460976.1"/>
    <property type="molecule type" value="Genomic_DNA"/>
</dbReference>
<evidence type="ECO:0000259" key="1">
    <source>
        <dbReference type="SMART" id="SM00065"/>
    </source>
</evidence>
<dbReference type="Gene3D" id="3.30.450.40">
    <property type="match status" value="1"/>
</dbReference>
<dbReference type="PANTHER" id="PTHR43102:SF2">
    <property type="entry name" value="GAF DOMAIN-CONTAINING PROTEIN"/>
    <property type="match status" value="1"/>
</dbReference>
<name>A0ABU5IPZ5_9BURK</name>
<feature type="domain" description="GAF" evidence="1">
    <location>
        <begin position="28"/>
        <end position="162"/>
    </location>
</feature>
<gene>
    <name evidence="2" type="ORF">SM757_30815</name>
</gene>
<comment type="caution">
    <text evidence="2">The sequence shown here is derived from an EMBL/GenBank/DDBJ whole genome shotgun (WGS) entry which is preliminary data.</text>
</comment>
<evidence type="ECO:0000313" key="2">
    <source>
        <dbReference type="EMBL" id="MDZ5460976.1"/>
    </source>
</evidence>
<dbReference type="RefSeq" id="WP_066342144.1">
    <property type="nucleotide sequence ID" value="NZ_JAXOJX010000091.1"/>
</dbReference>
<organism evidence="2 3">
    <name type="scientific">Azohydromonas lata</name>
    <dbReference type="NCBI Taxonomy" id="45677"/>
    <lineage>
        <taxon>Bacteria</taxon>
        <taxon>Pseudomonadati</taxon>
        <taxon>Pseudomonadota</taxon>
        <taxon>Betaproteobacteria</taxon>
        <taxon>Burkholderiales</taxon>
        <taxon>Sphaerotilaceae</taxon>
        <taxon>Azohydromonas</taxon>
    </lineage>
</organism>
<evidence type="ECO:0000313" key="3">
    <source>
        <dbReference type="Proteomes" id="UP001293718"/>
    </source>
</evidence>